<gene>
    <name evidence="9" type="ORF">DES41_11910</name>
</gene>
<evidence type="ECO:0000256" key="1">
    <source>
        <dbReference type="ARBA" id="ARBA00004370"/>
    </source>
</evidence>
<comment type="caution">
    <text evidence="9">The sequence shown here is derived from an EMBL/GenBank/DDBJ whole genome shotgun (WGS) entry which is preliminary data.</text>
</comment>
<evidence type="ECO:0000313" key="9">
    <source>
        <dbReference type="EMBL" id="RCW63405.1"/>
    </source>
</evidence>
<feature type="domain" description="HAMP" evidence="8">
    <location>
        <begin position="210"/>
        <end position="262"/>
    </location>
</feature>
<keyword evidence="6" id="KW-0812">Transmembrane</keyword>
<dbReference type="GO" id="GO:0007165">
    <property type="term" value="P:signal transduction"/>
    <property type="evidence" value="ECO:0007669"/>
    <property type="project" value="UniProtKB-KW"/>
</dbReference>
<dbReference type="PROSITE" id="PS50885">
    <property type="entry name" value="HAMP"/>
    <property type="match status" value="1"/>
</dbReference>
<dbReference type="InterPro" id="IPR004089">
    <property type="entry name" value="MCPsignal_dom"/>
</dbReference>
<evidence type="ECO:0000256" key="6">
    <source>
        <dbReference type="SAM" id="Phobius"/>
    </source>
</evidence>
<evidence type="ECO:0000259" key="8">
    <source>
        <dbReference type="PROSITE" id="PS50885"/>
    </source>
</evidence>
<dbReference type="SMART" id="SM00283">
    <property type="entry name" value="MA"/>
    <property type="match status" value="1"/>
</dbReference>
<feature type="compositionally biased region" description="Low complexity" evidence="5">
    <location>
        <begin position="535"/>
        <end position="560"/>
    </location>
</feature>
<reference evidence="9 10" key="1">
    <citation type="submission" date="2018-07" db="EMBL/GenBank/DDBJ databases">
        <title>Genomic Encyclopedia of Type Strains, Phase IV (KMG-IV): sequencing the most valuable type-strain genomes for metagenomic binning, comparative biology and taxonomic classification.</title>
        <authorList>
            <person name="Goeker M."/>
        </authorList>
    </citation>
    <scope>NUCLEOTIDE SEQUENCE [LARGE SCALE GENOMIC DNA]</scope>
    <source>
        <strain evidence="9 10">DSM 21634</strain>
    </source>
</reference>
<dbReference type="GO" id="GO:0005886">
    <property type="term" value="C:plasma membrane"/>
    <property type="evidence" value="ECO:0007669"/>
    <property type="project" value="TreeGrafter"/>
</dbReference>
<proteinExistence type="inferred from homology"/>
<feature type="domain" description="Methyl-accepting transducer" evidence="7">
    <location>
        <begin position="267"/>
        <end position="496"/>
    </location>
</feature>
<keyword evidence="6" id="KW-1133">Transmembrane helix</keyword>
<keyword evidence="6" id="KW-0472">Membrane</keyword>
<dbReference type="AlphaFoldDB" id="A0A368X6F1"/>
<evidence type="ECO:0000256" key="5">
    <source>
        <dbReference type="SAM" id="MobiDB-lite"/>
    </source>
</evidence>
<comment type="subcellular location">
    <subcellularLocation>
        <location evidence="1">Membrane</location>
    </subcellularLocation>
</comment>
<dbReference type="RefSeq" id="WP_114472652.1">
    <property type="nucleotide sequence ID" value="NZ_QPJK01000019.1"/>
</dbReference>
<dbReference type="EMBL" id="QPJK01000019">
    <property type="protein sequence ID" value="RCW63405.1"/>
    <property type="molecule type" value="Genomic_DNA"/>
</dbReference>
<dbReference type="CDD" id="cd06225">
    <property type="entry name" value="HAMP"/>
    <property type="match status" value="1"/>
</dbReference>
<dbReference type="SUPFAM" id="SSF58104">
    <property type="entry name" value="Methyl-accepting chemotaxis protein (MCP) signaling domain"/>
    <property type="match status" value="1"/>
</dbReference>
<dbReference type="CDD" id="cd11386">
    <property type="entry name" value="MCP_signal"/>
    <property type="match status" value="1"/>
</dbReference>
<keyword evidence="4" id="KW-0807">Transducer</keyword>
<dbReference type="PANTHER" id="PTHR43531">
    <property type="entry name" value="PROTEIN ICFG"/>
    <property type="match status" value="1"/>
</dbReference>
<dbReference type="InterPro" id="IPR024478">
    <property type="entry name" value="HlyB_4HB_MCP"/>
</dbReference>
<comment type="similarity">
    <text evidence="3">Belongs to the methyl-accepting chemotaxis (MCP) protein family.</text>
</comment>
<dbReference type="GO" id="GO:0006935">
    <property type="term" value="P:chemotaxis"/>
    <property type="evidence" value="ECO:0007669"/>
    <property type="project" value="TreeGrafter"/>
</dbReference>
<dbReference type="PANTHER" id="PTHR43531:SF14">
    <property type="entry name" value="METHYL-ACCEPTING CHEMOTAXIS PROTEIN I-RELATED"/>
    <property type="match status" value="1"/>
</dbReference>
<accession>A0A368X6F1</accession>
<organism evidence="9 10">
    <name type="scientific">Pseudorhodoferax soli</name>
    <dbReference type="NCBI Taxonomy" id="545864"/>
    <lineage>
        <taxon>Bacteria</taxon>
        <taxon>Pseudomonadati</taxon>
        <taxon>Pseudomonadota</taxon>
        <taxon>Betaproteobacteria</taxon>
        <taxon>Burkholderiales</taxon>
        <taxon>Comamonadaceae</taxon>
    </lineage>
</organism>
<dbReference type="Proteomes" id="UP000252884">
    <property type="component" value="Unassembled WGS sequence"/>
</dbReference>
<dbReference type="CDD" id="cd19411">
    <property type="entry name" value="MCP2201-like_sensor"/>
    <property type="match status" value="1"/>
</dbReference>
<name>A0A368X6F1_9BURK</name>
<dbReference type="InterPro" id="IPR051310">
    <property type="entry name" value="MCP_chemotaxis"/>
</dbReference>
<keyword evidence="10" id="KW-1185">Reference proteome</keyword>
<evidence type="ECO:0000259" key="7">
    <source>
        <dbReference type="PROSITE" id="PS50111"/>
    </source>
</evidence>
<evidence type="ECO:0000256" key="2">
    <source>
        <dbReference type="ARBA" id="ARBA00022481"/>
    </source>
</evidence>
<sequence>MKNLRIGTRLGGGFALILVVMALITAVGLWRLQTVAQATNDMTQQPLAMERMISDWYRYVYSGARRTTAIVKSTDPSLGQFFAADAASSTKESGELQKRIEPLLTSPEEQALWAQIQQARVLYLSSRDQAVKAKGDGLAEEAERLLTQTYLPATDKYTDLIQKLLDMQRARIDATAQRIDGIYGESRLLMLGLGLLGLLAGGLFAWRLTVGITQPLAEAVRVARAVAGNDLTSRVTVQSRDETGQLLQALQDMNASLSAVVASVRSGTDSIATASSEIDAGNQDLSSRTEEQASSLQQTAASMEQLTSTVRQNADNARQANQLAASASKTAVEGGQVVAGVVGTMGAINDSSRKIADIIGVIDGIAFQTNILALNAAVEAARAGEQGRGFAVVAGEVRALAQRSAAAAKDVKQLIGDSVAKVEEGSAQVAEAGRTMDAIVQSVQRVSDLVAEITAASQEQSQGIEQVHQAVSQMDTVTQQNAALVEEAAAATGALKAQAGQLASAVSVFRIEGERAPRPVAAAPQLPRKKPQPAPAARPVAAAKAARPAMAAARAPALAKDPGDWESF</sequence>
<dbReference type="FunFam" id="1.10.287.950:FF:000001">
    <property type="entry name" value="Methyl-accepting chemotaxis sensory transducer"/>
    <property type="match status" value="1"/>
</dbReference>
<keyword evidence="2" id="KW-0488">Methylation</keyword>
<dbReference type="Pfam" id="PF00015">
    <property type="entry name" value="MCPsignal"/>
    <property type="match status" value="1"/>
</dbReference>
<evidence type="ECO:0000256" key="4">
    <source>
        <dbReference type="PROSITE-ProRule" id="PRU00284"/>
    </source>
</evidence>
<evidence type="ECO:0000256" key="3">
    <source>
        <dbReference type="ARBA" id="ARBA00029447"/>
    </source>
</evidence>
<feature type="transmembrane region" description="Helical" evidence="6">
    <location>
        <begin position="12"/>
        <end position="32"/>
    </location>
</feature>
<dbReference type="SMART" id="SM00304">
    <property type="entry name" value="HAMP"/>
    <property type="match status" value="1"/>
</dbReference>
<dbReference type="Pfam" id="PF12729">
    <property type="entry name" value="4HB_MCP_1"/>
    <property type="match status" value="1"/>
</dbReference>
<dbReference type="PROSITE" id="PS50111">
    <property type="entry name" value="CHEMOTAXIS_TRANSDUC_2"/>
    <property type="match status" value="1"/>
</dbReference>
<dbReference type="OrthoDB" id="9763018at2"/>
<feature type="region of interest" description="Disordered" evidence="5">
    <location>
        <begin position="519"/>
        <end position="568"/>
    </location>
</feature>
<evidence type="ECO:0000313" key="10">
    <source>
        <dbReference type="Proteomes" id="UP000252884"/>
    </source>
</evidence>
<dbReference type="Gene3D" id="1.10.287.950">
    <property type="entry name" value="Methyl-accepting chemotaxis protein"/>
    <property type="match status" value="1"/>
</dbReference>
<dbReference type="Pfam" id="PF00672">
    <property type="entry name" value="HAMP"/>
    <property type="match status" value="1"/>
</dbReference>
<feature type="transmembrane region" description="Helical" evidence="6">
    <location>
        <begin position="188"/>
        <end position="206"/>
    </location>
</feature>
<dbReference type="InterPro" id="IPR047347">
    <property type="entry name" value="YvaQ-like_sensor"/>
</dbReference>
<dbReference type="InterPro" id="IPR003660">
    <property type="entry name" value="HAMP_dom"/>
</dbReference>
<dbReference type="GO" id="GO:0004888">
    <property type="term" value="F:transmembrane signaling receptor activity"/>
    <property type="evidence" value="ECO:0007669"/>
    <property type="project" value="TreeGrafter"/>
</dbReference>
<protein>
    <submittedName>
        <fullName evidence="9">Methyl-accepting chemotaxis protein</fullName>
    </submittedName>
</protein>